<evidence type="ECO:0000313" key="3">
    <source>
        <dbReference type="Proteomes" id="UP000638648"/>
    </source>
</evidence>
<organism evidence="2 3">
    <name type="scientific">Actinopolymorpha pittospori</name>
    <dbReference type="NCBI Taxonomy" id="648752"/>
    <lineage>
        <taxon>Bacteria</taxon>
        <taxon>Bacillati</taxon>
        <taxon>Actinomycetota</taxon>
        <taxon>Actinomycetes</taxon>
        <taxon>Propionibacteriales</taxon>
        <taxon>Actinopolymorphaceae</taxon>
        <taxon>Actinopolymorpha</taxon>
    </lineage>
</organism>
<feature type="coiled-coil region" evidence="1">
    <location>
        <begin position="7"/>
        <end position="75"/>
    </location>
</feature>
<gene>
    <name evidence="2" type="ORF">HEB94_003561</name>
</gene>
<name>A0A927MWS5_9ACTN</name>
<reference evidence="2" key="1">
    <citation type="submission" date="2020-10" db="EMBL/GenBank/DDBJ databases">
        <title>Sequencing the genomes of 1000 actinobacteria strains.</title>
        <authorList>
            <person name="Klenk H.-P."/>
        </authorList>
    </citation>
    <scope>NUCLEOTIDE SEQUENCE</scope>
    <source>
        <strain evidence="2">DSM 45354</strain>
    </source>
</reference>
<dbReference type="EMBL" id="JADBEM010000001">
    <property type="protein sequence ID" value="MBE1606713.1"/>
    <property type="molecule type" value="Genomic_DNA"/>
</dbReference>
<evidence type="ECO:0000256" key="1">
    <source>
        <dbReference type="SAM" id="Coils"/>
    </source>
</evidence>
<evidence type="ECO:0000313" key="2">
    <source>
        <dbReference type="EMBL" id="MBE1606713.1"/>
    </source>
</evidence>
<proteinExistence type="predicted"/>
<sequence>MVSNEPEAEVRAELRQVEEELAELRPQAAQLREQIGERWDAPADPADVATELTAVEEQDAIIASLEARREELLERLGQRGQSGDPGGT</sequence>
<protein>
    <submittedName>
        <fullName evidence="2">F0F1-type ATP synthase membrane subunit b/b</fullName>
    </submittedName>
</protein>
<comment type="caution">
    <text evidence="2">The sequence shown here is derived from an EMBL/GenBank/DDBJ whole genome shotgun (WGS) entry which is preliminary data.</text>
</comment>
<accession>A0A927MWS5</accession>
<keyword evidence="3" id="KW-1185">Reference proteome</keyword>
<keyword evidence="1" id="KW-0175">Coiled coil</keyword>
<dbReference type="Proteomes" id="UP000638648">
    <property type="component" value="Unassembled WGS sequence"/>
</dbReference>
<dbReference type="RefSeq" id="WP_192750794.1">
    <property type="nucleotide sequence ID" value="NZ_BAABJL010000109.1"/>
</dbReference>
<dbReference type="AlphaFoldDB" id="A0A927MWS5"/>